<reference evidence="2 3" key="1">
    <citation type="submission" date="2009-11" db="EMBL/GenBank/DDBJ databases">
        <title>Annotation of Allomyces macrogynus ATCC 38327.</title>
        <authorList>
            <consortium name="The Broad Institute Genome Sequencing Platform"/>
            <person name="Russ C."/>
            <person name="Cuomo C."/>
            <person name="Burger G."/>
            <person name="Gray M.W."/>
            <person name="Holland P.W.H."/>
            <person name="King N."/>
            <person name="Lang F.B.F."/>
            <person name="Roger A.J."/>
            <person name="Ruiz-Trillo I."/>
            <person name="Young S.K."/>
            <person name="Zeng Q."/>
            <person name="Gargeya S."/>
            <person name="Fitzgerald M."/>
            <person name="Haas B."/>
            <person name="Abouelleil A."/>
            <person name="Alvarado L."/>
            <person name="Arachchi H.M."/>
            <person name="Berlin A."/>
            <person name="Chapman S.B."/>
            <person name="Gearin G."/>
            <person name="Goldberg J."/>
            <person name="Griggs A."/>
            <person name="Gujja S."/>
            <person name="Hansen M."/>
            <person name="Heiman D."/>
            <person name="Howarth C."/>
            <person name="Larimer J."/>
            <person name="Lui A."/>
            <person name="MacDonald P.J.P."/>
            <person name="McCowen C."/>
            <person name="Montmayeur A."/>
            <person name="Murphy C."/>
            <person name="Neiman D."/>
            <person name="Pearson M."/>
            <person name="Priest M."/>
            <person name="Roberts A."/>
            <person name="Saif S."/>
            <person name="Shea T."/>
            <person name="Sisk P."/>
            <person name="Stolte C."/>
            <person name="Sykes S."/>
            <person name="Wortman J."/>
            <person name="Nusbaum C."/>
            <person name="Birren B."/>
        </authorList>
    </citation>
    <scope>NUCLEOTIDE SEQUENCE [LARGE SCALE GENOMIC DNA]</scope>
    <source>
        <strain evidence="2 3">ATCC 38327</strain>
    </source>
</reference>
<proteinExistence type="predicted"/>
<feature type="region of interest" description="Disordered" evidence="1">
    <location>
        <begin position="47"/>
        <end position="105"/>
    </location>
</feature>
<name>A0A0L0SV06_ALLM3</name>
<accession>A0A0L0SV06</accession>
<evidence type="ECO:0000256" key="1">
    <source>
        <dbReference type="SAM" id="MobiDB-lite"/>
    </source>
</evidence>
<gene>
    <name evidence="2" type="ORF">AMAG_10522</name>
</gene>
<reference evidence="3" key="2">
    <citation type="submission" date="2009-11" db="EMBL/GenBank/DDBJ databases">
        <title>The Genome Sequence of Allomyces macrogynus strain ATCC 38327.</title>
        <authorList>
            <consortium name="The Broad Institute Genome Sequencing Platform"/>
            <person name="Russ C."/>
            <person name="Cuomo C."/>
            <person name="Shea T."/>
            <person name="Young S.K."/>
            <person name="Zeng Q."/>
            <person name="Koehrsen M."/>
            <person name="Haas B."/>
            <person name="Borodovsky M."/>
            <person name="Guigo R."/>
            <person name="Alvarado L."/>
            <person name="Berlin A."/>
            <person name="Borenstein D."/>
            <person name="Chen Z."/>
            <person name="Engels R."/>
            <person name="Freedman E."/>
            <person name="Gellesch M."/>
            <person name="Goldberg J."/>
            <person name="Griggs A."/>
            <person name="Gujja S."/>
            <person name="Heiman D."/>
            <person name="Hepburn T."/>
            <person name="Howarth C."/>
            <person name="Jen D."/>
            <person name="Larson L."/>
            <person name="Lewis B."/>
            <person name="Mehta T."/>
            <person name="Park D."/>
            <person name="Pearson M."/>
            <person name="Roberts A."/>
            <person name="Saif S."/>
            <person name="Shenoy N."/>
            <person name="Sisk P."/>
            <person name="Stolte C."/>
            <person name="Sykes S."/>
            <person name="Walk T."/>
            <person name="White J."/>
            <person name="Yandava C."/>
            <person name="Burger G."/>
            <person name="Gray M.W."/>
            <person name="Holland P.W.H."/>
            <person name="King N."/>
            <person name="Lang F.B.F."/>
            <person name="Roger A.J."/>
            <person name="Ruiz-Trillo I."/>
            <person name="Lander E."/>
            <person name="Nusbaum C."/>
        </authorList>
    </citation>
    <scope>NUCLEOTIDE SEQUENCE [LARGE SCALE GENOMIC DNA]</scope>
    <source>
        <strain evidence="3">ATCC 38327</strain>
    </source>
</reference>
<feature type="compositionally biased region" description="Low complexity" evidence="1">
    <location>
        <begin position="47"/>
        <end position="62"/>
    </location>
</feature>
<keyword evidence="3" id="KW-1185">Reference proteome</keyword>
<sequence length="488" mass="50704">MQDGPRLSTPTGSTSAFPTTGSSSSVYWPHPLGDVIIIPYAKPETTSSTANLSLSHSSSAGSFQRKPKSGHQSPLLRSTLERARTASTGSMYGSFRSAGATPPSPSRLAARVLPDAHDGGAADADPLGSGAMRAAGVARVKTSGVVTHRDATVIKSAVMTSPTRPRHASDPQDSDWAFVPSNVPTVDTQASSYLAPSGNNGSHPSLAAAAATRDFVRNFLQTAAPSAPTAAPTTAAPDLDKSALLKSMTSTVVQAVTPHAVTSPTYSHAPVLAPATTAAIDATAQVAPRRASVQAWLTSGYHPRAAQNPLMVHPDGIGTSVGAYSTFASSRAPVAAPMPDPDVILEEPVVPRRAPRPVPAEPPIASPVWSATTTTLLDTLDALLRDSRRAVKDVQSDLDDMETEQLHLGERLVHFRGNLHDLLEWEVQSTQVAVAALGSVAKVRRGPLARLRRGSNQGEGAFGKPMPRAMSTPAPDSRDANGGGGQGR</sequence>
<protein>
    <submittedName>
        <fullName evidence="2">Uncharacterized protein</fullName>
    </submittedName>
</protein>
<feature type="region of interest" description="Disordered" evidence="1">
    <location>
        <begin position="1"/>
        <end position="24"/>
    </location>
</feature>
<feature type="compositionally biased region" description="Polar residues" evidence="1">
    <location>
        <begin position="8"/>
        <end position="24"/>
    </location>
</feature>
<feature type="region of interest" description="Disordered" evidence="1">
    <location>
        <begin position="451"/>
        <end position="488"/>
    </location>
</feature>
<dbReference type="VEuPathDB" id="FungiDB:AMAG_10522"/>
<dbReference type="OrthoDB" id="5585849at2759"/>
<evidence type="ECO:0000313" key="3">
    <source>
        <dbReference type="Proteomes" id="UP000054350"/>
    </source>
</evidence>
<organism evidence="2 3">
    <name type="scientific">Allomyces macrogynus (strain ATCC 38327)</name>
    <name type="common">Allomyces javanicus var. macrogynus</name>
    <dbReference type="NCBI Taxonomy" id="578462"/>
    <lineage>
        <taxon>Eukaryota</taxon>
        <taxon>Fungi</taxon>
        <taxon>Fungi incertae sedis</taxon>
        <taxon>Blastocladiomycota</taxon>
        <taxon>Blastocladiomycetes</taxon>
        <taxon>Blastocladiales</taxon>
        <taxon>Blastocladiaceae</taxon>
        <taxon>Allomyces</taxon>
    </lineage>
</organism>
<dbReference type="EMBL" id="GG745349">
    <property type="protein sequence ID" value="KNE66296.1"/>
    <property type="molecule type" value="Genomic_DNA"/>
</dbReference>
<dbReference type="Proteomes" id="UP000054350">
    <property type="component" value="Unassembled WGS sequence"/>
</dbReference>
<dbReference type="AlphaFoldDB" id="A0A0L0SV06"/>
<evidence type="ECO:0000313" key="2">
    <source>
        <dbReference type="EMBL" id="KNE66296.1"/>
    </source>
</evidence>